<dbReference type="RefSeq" id="WP_015186414.1">
    <property type="nucleotide sequence ID" value="NC_019744.1"/>
</dbReference>
<organism evidence="2 3">
    <name type="scientific">Cylindrospermum stagnale PCC 7417</name>
    <dbReference type="NCBI Taxonomy" id="56107"/>
    <lineage>
        <taxon>Bacteria</taxon>
        <taxon>Bacillati</taxon>
        <taxon>Cyanobacteriota</taxon>
        <taxon>Cyanophyceae</taxon>
        <taxon>Nostocales</taxon>
        <taxon>Nostocaceae</taxon>
        <taxon>Cylindrospermum</taxon>
    </lineage>
</organism>
<dbReference type="Proteomes" id="UP000010475">
    <property type="component" value="Plasmid pCYLST.02"/>
</dbReference>
<keyword evidence="2" id="KW-0614">Plasmid</keyword>
<sequence length="278" mass="32179">MTQPNSKIQGRFYPLQHEEWLKACRELTPAQRDVLYYIRTIDPYNHGIDINAAEVARQLSAPERIVHRQTVSRALKELDAKGFIDLELLQVRTKVKPKGLWCDDAPMVCEDTDGVMTHPRCDDAPSAIVTHHAGSPHTTMDHDAPCVIATHHAEAESLVERELQNPKINKNYLDFIKTLSEEERANFWKFCEEKTKNLSQPVNDIEAWLAHQNKAGRNRWEVYYEKYLASKQVQAKKTETKNTRDEFRRELEERERKAQRAWEESQSQNLAENTGGAT</sequence>
<feature type="compositionally biased region" description="Polar residues" evidence="1">
    <location>
        <begin position="264"/>
        <end position="278"/>
    </location>
</feature>
<reference evidence="2 3" key="1">
    <citation type="submission" date="2012-06" db="EMBL/GenBank/DDBJ databases">
        <title>Finished plasmid 2 of genome of Cylindrospermum stagnale PCC 7417.</title>
        <authorList>
            <consortium name="US DOE Joint Genome Institute"/>
            <person name="Gugger M."/>
            <person name="Coursin T."/>
            <person name="Rippka R."/>
            <person name="Tandeau De Marsac N."/>
            <person name="Huntemann M."/>
            <person name="Wei C.-L."/>
            <person name="Han J."/>
            <person name="Detter J.C."/>
            <person name="Han C."/>
            <person name="Tapia R."/>
            <person name="Davenport K."/>
            <person name="Daligault H."/>
            <person name="Erkkila T."/>
            <person name="Gu W."/>
            <person name="Munk A.C.C."/>
            <person name="Teshima H."/>
            <person name="Xu Y."/>
            <person name="Chain P."/>
            <person name="Chen A."/>
            <person name="Krypides N."/>
            <person name="Mavromatis K."/>
            <person name="Markowitz V."/>
            <person name="Szeto E."/>
            <person name="Ivanova N."/>
            <person name="Mikhailova N."/>
            <person name="Ovchinnikova G."/>
            <person name="Pagani I."/>
            <person name="Pati A."/>
            <person name="Goodwin L."/>
            <person name="Peters L."/>
            <person name="Pitluck S."/>
            <person name="Woyke T."/>
            <person name="Kerfeld C."/>
        </authorList>
    </citation>
    <scope>NUCLEOTIDE SEQUENCE [LARGE SCALE GENOMIC DNA]</scope>
    <source>
        <strain evidence="2 3">PCC 7417</strain>
        <plasmid evidence="3">Plasmid pCYLST.02</plasmid>
    </source>
</reference>
<dbReference type="KEGG" id="csg:Cylst_6280"/>
<dbReference type="OrthoDB" id="508414at2"/>
<accession>K9XA51</accession>
<proteinExistence type="predicted"/>
<protein>
    <submittedName>
        <fullName evidence="2">Uncharacterized protein</fullName>
    </submittedName>
</protein>
<dbReference type="SUPFAM" id="SSF46785">
    <property type="entry name" value="Winged helix' DNA-binding domain"/>
    <property type="match status" value="1"/>
</dbReference>
<dbReference type="PATRIC" id="fig|56107.3.peg.7294"/>
<gene>
    <name evidence="2" type="ORF">Cylst_6280</name>
</gene>
<dbReference type="EMBL" id="CP003644">
    <property type="protein sequence ID" value="AFZ28517.1"/>
    <property type="molecule type" value="Genomic_DNA"/>
</dbReference>
<feature type="region of interest" description="Disordered" evidence="1">
    <location>
        <begin position="234"/>
        <end position="278"/>
    </location>
</feature>
<dbReference type="eggNOG" id="COG1846">
    <property type="taxonomic scope" value="Bacteria"/>
</dbReference>
<dbReference type="InterPro" id="IPR036390">
    <property type="entry name" value="WH_DNA-bd_sf"/>
</dbReference>
<keyword evidence="3" id="KW-1185">Reference proteome</keyword>
<dbReference type="HOGENOM" id="CLU_1015030_0_0_3"/>
<evidence type="ECO:0000313" key="2">
    <source>
        <dbReference type="EMBL" id="AFZ28517.1"/>
    </source>
</evidence>
<name>K9XA51_9NOST</name>
<dbReference type="AlphaFoldDB" id="K9XA51"/>
<geneLocation type="plasmid" evidence="2 3">
    <name>pCYLST.02</name>
</geneLocation>
<evidence type="ECO:0000256" key="1">
    <source>
        <dbReference type="SAM" id="MobiDB-lite"/>
    </source>
</evidence>
<feature type="compositionally biased region" description="Basic and acidic residues" evidence="1">
    <location>
        <begin position="236"/>
        <end position="263"/>
    </location>
</feature>
<evidence type="ECO:0000313" key="3">
    <source>
        <dbReference type="Proteomes" id="UP000010475"/>
    </source>
</evidence>